<dbReference type="EMBL" id="CM003528">
    <property type="protein sequence ID" value="RCV07138.1"/>
    <property type="molecule type" value="Genomic_DNA"/>
</dbReference>
<evidence type="ECO:0000256" key="1">
    <source>
        <dbReference type="ARBA" id="ARBA00008894"/>
    </source>
</evidence>
<reference evidence="8" key="2">
    <citation type="submission" date="2015-07" db="EMBL/GenBank/DDBJ databases">
        <authorList>
            <person name="Noorani M."/>
        </authorList>
    </citation>
    <scope>NUCLEOTIDE SEQUENCE</scope>
    <source>
        <strain evidence="8">Yugu1</strain>
    </source>
</reference>
<dbReference type="GO" id="GO:0006952">
    <property type="term" value="P:defense response"/>
    <property type="evidence" value="ECO:0007669"/>
    <property type="project" value="UniProtKB-KW"/>
</dbReference>
<dbReference type="Gene3D" id="3.80.10.10">
    <property type="entry name" value="Ribonuclease Inhibitor"/>
    <property type="match status" value="2"/>
</dbReference>
<proteinExistence type="inferred from homology"/>
<feature type="domain" description="Disease resistance N-terminal" evidence="6">
    <location>
        <begin position="12"/>
        <end position="99"/>
    </location>
</feature>
<dbReference type="Pfam" id="PF18052">
    <property type="entry name" value="Rx_N"/>
    <property type="match status" value="1"/>
</dbReference>
<dbReference type="InterPro" id="IPR032675">
    <property type="entry name" value="LRR_dom_sf"/>
</dbReference>
<dbReference type="InterPro" id="IPR041118">
    <property type="entry name" value="Rx_N"/>
</dbReference>
<reference evidence="8" key="1">
    <citation type="journal article" date="2012" name="Nat. Biotechnol.">
        <title>Reference genome sequence of the model plant Setaria.</title>
        <authorList>
            <person name="Bennetzen J.L."/>
            <person name="Schmutz J."/>
            <person name="Wang H."/>
            <person name="Percifield R."/>
            <person name="Hawkins J."/>
            <person name="Pontaroli A.C."/>
            <person name="Estep M."/>
            <person name="Feng L."/>
            <person name="Vaughn J.N."/>
            <person name="Grimwood J."/>
            <person name="Jenkins J."/>
            <person name="Barry K."/>
            <person name="Lindquist E."/>
            <person name="Hellsten U."/>
            <person name="Deshpande S."/>
            <person name="Wang X."/>
            <person name="Wu X."/>
            <person name="Mitros T."/>
            <person name="Triplett J."/>
            <person name="Yang X."/>
            <person name="Ye C.Y."/>
            <person name="Mauro-Herrera M."/>
            <person name="Wang L."/>
            <person name="Li P."/>
            <person name="Sharma M."/>
            <person name="Sharma R."/>
            <person name="Ronald P.C."/>
            <person name="Panaud O."/>
            <person name="Kellogg E.A."/>
            <person name="Brutnell T.P."/>
            <person name="Doust A.N."/>
            <person name="Tuskan G.A."/>
            <person name="Rokhsar D."/>
            <person name="Devos K.M."/>
        </authorList>
    </citation>
    <scope>NUCLEOTIDE SEQUENCE [LARGE SCALE GENOMIC DNA]</scope>
    <source>
        <strain evidence="8">Yugu1</strain>
    </source>
</reference>
<accession>A0A368PNX7</accession>
<dbReference type="Pfam" id="PF25019">
    <property type="entry name" value="LRR_R13L1-DRL21"/>
    <property type="match status" value="1"/>
</dbReference>
<gene>
    <name evidence="8" type="ORF">SETIT_1G220200v2</name>
</gene>
<name>A0A368PNX7_SETIT</name>
<sequence length="512" mass="57787">MAGVGEALVSAVLKEVLRKMRSAVGEQIKARWKLKKDMESIKSMVELVQALLRDADVGVERWSVREEVVNLWLKMLKKAAHDISDMLDEFEVKLSQHVTSLSKLIHLDLCGSIKISTLPNSLNKLRNLLHLDLSRCCNVHSLPESFGGLMNLSHLNLSNCSVLNTLPESVDKLRNLLHLELCGCSGLCSLPESFELEIECLENVTSIEEADAINLANKSALTKLVLAWTPAAKLFPPENLIFLKVQGYMENSFSGWTMVMAQCLPHLFCIEMVDLPRCEHLPPFGQLQNLEKLGTEFFGGSEAFKKLRELTLIGLDTLEEWVTMVFENGEYMFPSLHKLEICRCPRLRLKPCLPRAIERRIQASDEVVVTQYDAGSSSSLTLSKLHILEISNYQRTKLPDSLVFLVSLRSLKVDVCNENQEELSDLLIFLSAISSDRELVVFPSPNLTALDNLEISLNDELQRWCKKHDRWTLYNAKNKPSTFFERSVANIRKKDNQSLISYIRASASAVDG</sequence>
<keyword evidence="5" id="KW-0611">Plant defense</keyword>
<evidence type="ECO:0000256" key="3">
    <source>
        <dbReference type="ARBA" id="ARBA00022737"/>
    </source>
</evidence>
<protein>
    <submittedName>
        <fullName evidence="8">Uncharacterized protein</fullName>
    </submittedName>
</protein>
<dbReference type="SUPFAM" id="SSF52047">
    <property type="entry name" value="RNI-like"/>
    <property type="match status" value="1"/>
</dbReference>
<dbReference type="PANTHER" id="PTHR47186">
    <property type="entry name" value="LEUCINE-RICH REPEAT-CONTAINING PROTEIN 57"/>
    <property type="match status" value="1"/>
</dbReference>
<organism evidence="8">
    <name type="scientific">Setaria italica</name>
    <name type="common">Foxtail millet</name>
    <name type="synonym">Panicum italicum</name>
    <dbReference type="NCBI Taxonomy" id="4555"/>
    <lineage>
        <taxon>Eukaryota</taxon>
        <taxon>Viridiplantae</taxon>
        <taxon>Streptophyta</taxon>
        <taxon>Embryophyta</taxon>
        <taxon>Tracheophyta</taxon>
        <taxon>Spermatophyta</taxon>
        <taxon>Magnoliopsida</taxon>
        <taxon>Liliopsida</taxon>
        <taxon>Poales</taxon>
        <taxon>Poaceae</taxon>
        <taxon>PACMAD clade</taxon>
        <taxon>Panicoideae</taxon>
        <taxon>Panicodae</taxon>
        <taxon>Paniceae</taxon>
        <taxon>Cenchrinae</taxon>
        <taxon>Setaria</taxon>
    </lineage>
</organism>
<dbReference type="InterPro" id="IPR056789">
    <property type="entry name" value="LRR_R13L1-DRL21"/>
</dbReference>
<keyword evidence="4" id="KW-0547">Nucleotide-binding</keyword>
<feature type="domain" description="R13L1/DRL21-like LRR repeat region" evidence="7">
    <location>
        <begin position="195"/>
        <end position="294"/>
    </location>
</feature>
<keyword evidence="3" id="KW-0677">Repeat</keyword>
<evidence type="ECO:0000256" key="2">
    <source>
        <dbReference type="ARBA" id="ARBA00022614"/>
    </source>
</evidence>
<evidence type="ECO:0000256" key="5">
    <source>
        <dbReference type="ARBA" id="ARBA00022821"/>
    </source>
</evidence>
<evidence type="ECO:0000256" key="4">
    <source>
        <dbReference type="ARBA" id="ARBA00022741"/>
    </source>
</evidence>
<dbReference type="PANTHER" id="PTHR47186:SF3">
    <property type="entry name" value="OS09G0267800 PROTEIN"/>
    <property type="match status" value="1"/>
</dbReference>
<evidence type="ECO:0000259" key="7">
    <source>
        <dbReference type="Pfam" id="PF25019"/>
    </source>
</evidence>
<comment type="similarity">
    <text evidence="1">Belongs to the disease resistance NB-LRR family.</text>
</comment>
<dbReference type="AlphaFoldDB" id="A0A368PNX7"/>
<keyword evidence="2" id="KW-0433">Leucine-rich repeat</keyword>
<dbReference type="OrthoDB" id="666944at2759"/>
<dbReference type="Gene3D" id="1.20.5.4130">
    <property type="match status" value="1"/>
</dbReference>
<dbReference type="GO" id="GO:0000166">
    <property type="term" value="F:nucleotide binding"/>
    <property type="evidence" value="ECO:0007669"/>
    <property type="project" value="UniProtKB-KW"/>
</dbReference>
<evidence type="ECO:0000259" key="6">
    <source>
        <dbReference type="Pfam" id="PF18052"/>
    </source>
</evidence>
<evidence type="ECO:0000313" key="8">
    <source>
        <dbReference type="EMBL" id="RCV07138.1"/>
    </source>
</evidence>